<organism evidence="2">
    <name type="scientific">marine sediment metagenome</name>
    <dbReference type="NCBI Taxonomy" id="412755"/>
    <lineage>
        <taxon>unclassified sequences</taxon>
        <taxon>metagenomes</taxon>
        <taxon>ecological metagenomes</taxon>
    </lineage>
</organism>
<evidence type="ECO:0000313" key="2">
    <source>
        <dbReference type="EMBL" id="KKK59393.1"/>
    </source>
</evidence>
<gene>
    <name evidence="2" type="ORF">LCGC14_3034850</name>
</gene>
<dbReference type="AlphaFoldDB" id="A0A0F8WRX2"/>
<dbReference type="SUPFAM" id="SSF57938">
    <property type="entry name" value="DnaJ/Hsp40 cysteine-rich domain"/>
    <property type="match status" value="1"/>
</dbReference>
<evidence type="ECO:0000259" key="1">
    <source>
        <dbReference type="Pfam" id="PF07638"/>
    </source>
</evidence>
<dbReference type="InterPro" id="IPR053812">
    <property type="entry name" value="HTH_Sigma70_ECF-like"/>
</dbReference>
<reference evidence="2" key="1">
    <citation type="journal article" date="2015" name="Nature">
        <title>Complex archaea that bridge the gap between prokaryotes and eukaryotes.</title>
        <authorList>
            <person name="Spang A."/>
            <person name="Saw J.H."/>
            <person name="Jorgensen S.L."/>
            <person name="Zaremba-Niedzwiedzka K."/>
            <person name="Martijn J."/>
            <person name="Lind A.E."/>
            <person name="van Eijk R."/>
            <person name="Schleper C."/>
            <person name="Guy L."/>
            <person name="Ettema T.J."/>
        </authorList>
    </citation>
    <scope>NUCLEOTIDE SEQUENCE</scope>
</reference>
<protein>
    <recommendedName>
        <fullName evidence="1">RNA polymerase sigma-70 ECF-like HTH domain-containing protein</fullName>
    </recommendedName>
</protein>
<dbReference type="Gene3D" id="6.20.20.10">
    <property type="match status" value="1"/>
</dbReference>
<accession>A0A0F8WRX2</accession>
<dbReference type="EMBL" id="LAZR01063500">
    <property type="protein sequence ID" value="KKK59393.1"/>
    <property type="molecule type" value="Genomic_DNA"/>
</dbReference>
<proteinExistence type="predicted"/>
<name>A0A0F8WRX2_9ZZZZ</name>
<dbReference type="Pfam" id="PF07638">
    <property type="entry name" value="Sigma70_ECF"/>
    <property type="match status" value="1"/>
</dbReference>
<sequence>MSDKSNNELVVAAEIRRNEIAKVYLDGITNQVELANKFNVSQTTIHRDLAYLRKRWSKESSKSVKKERAVSIKHLYSVAEKAMESYEISRENAEEITTSIRQDDCRKCNGKGIVNELECLNCDGKGKVEVKTETKKIKGQAGDSSFLAEFRKCIEQIIKLKGLYKERKTATSTNVSGQVIHSHVNGNRFKDATPEQILEAMKIIHRLGDSTSTNESDVIDVEVESE</sequence>
<comment type="caution">
    <text evidence="2">The sequence shown here is derived from an EMBL/GenBank/DDBJ whole genome shotgun (WGS) entry which is preliminary data.</text>
</comment>
<dbReference type="InterPro" id="IPR036410">
    <property type="entry name" value="HSP_DnaJ_Cys-rich_dom_sf"/>
</dbReference>
<feature type="domain" description="RNA polymerase sigma-70 ECF-like HTH" evidence="1">
    <location>
        <begin position="16"/>
        <end position="59"/>
    </location>
</feature>